<comment type="similarity">
    <text evidence="3">Belongs to the SKP1 family.</text>
</comment>
<sequence>MERCEVEMMVVGGEEEEDESDEEMKKEYTVKLLSIKGFHFIVDKKAPWSSQTIRNMLTSLGQCRRIREDATRRGAFPEIITLILKKICQYFYWSLQYVRCSNKFLDKEKGEQSGSWAHEQICKYTRSPVPMKR</sequence>
<comment type="subcellular location">
    <subcellularLocation>
        <location evidence="1">Nucleus</location>
    </subcellularLocation>
</comment>
<comment type="pathway">
    <text evidence="2">Protein modification; protein ubiquitination.</text>
</comment>
<dbReference type="FunFam" id="3.30.710.10:FF:000035">
    <property type="entry name" value="Elongin C transcription elongation factor"/>
    <property type="match status" value="1"/>
</dbReference>
<protein>
    <recommendedName>
        <fullName evidence="4">Elongin-C</fullName>
    </recommendedName>
</protein>
<evidence type="ECO:0000256" key="3">
    <source>
        <dbReference type="ARBA" id="ARBA00009993"/>
    </source>
</evidence>
<keyword evidence="5" id="KW-0539">Nucleus</keyword>
<dbReference type="PANTHER" id="PTHR20648">
    <property type="entry name" value="ELONGIN-C"/>
    <property type="match status" value="1"/>
</dbReference>
<evidence type="ECO:0000256" key="1">
    <source>
        <dbReference type="ARBA" id="ARBA00004123"/>
    </source>
</evidence>
<organism evidence="6">
    <name type="scientific">Ananas comosus var. bracteatus</name>
    <name type="common">red pineapple</name>
    <dbReference type="NCBI Taxonomy" id="296719"/>
    <lineage>
        <taxon>Eukaryota</taxon>
        <taxon>Viridiplantae</taxon>
        <taxon>Streptophyta</taxon>
        <taxon>Embryophyta</taxon>
        <taxon>Tracheophyta</taxon>
        <taxon>Spermatophyta</taxon>
        <taxon>Magnoliopsida</taxon>
        <taxon>Liliopsida</taxon>
        <taxon>Poales</taxon>
        <taxon>Bromeliaceae</taxon>
        <taxon>Bromelioideae</taxon>
        <taxon>Ananas</taxon>
    </lineage>
</organism>
<evidence type="ECO:0000313" key="6">
    <source>
        <dbReference type="EMBL" id="CAD1818094.1"/>
    </source>
</evidence>
<dbReference type="Gene3D" id="3.30.710.10">
    <property type="entry name" value="Potassium Channel Kv1.1, Chain A"/>
    <property type="match status" value="1"/>
</dbReference>
<evidence type="ECO:0000256" key="2">
    <source>
        <dbReference type="ARBA" id="ARBA00004906"/>
    </source>
</evidence>
<dbReference type="SUPFAM" id="SSF54695">
    <property type="entry name" value="POZ domain"/>
    <property type="match status" value="1"/>
</dbReference>
<accession>A0A6V7NI33</accession>
<name>A0A6V7NI33_ANACO</name>
<gene>
    <name evidence="6" type="ORF">CB5_LOCUS1305</name>
</gene>
<dbReference type="InterPro" id="IPR011333">
    <property type="entry name" value="SKP1/BTB/POZ_sf"/>
</dbReference>
<reference evidence="6" key="1">
    <citation type="submission" date="2020-07" db="EMBL/GenBank/DDBJ databases">
        <authorList>
            <person name="Lin J."/>
        </authorList>
    </citation>
    <scope>NUCLEOTIDE SEQUENCE</scope>
</reference>
<dbReference type="EMBL" id="LR862138">
    <property type="protein sequence ID" value="CAD1818094.1"/>
    <property type="molecule type" value="Genomic_DNA"/>
</dbReference>
<proteinExistence type="inferred from homology"/>
<evidence type="ECO:0000256" key="4">
    <source>
        <dbReference type="ARBA" id="ARBA00021347"/>
    </source>
</evidence>
<dbReference type="AlphaFoldDB" id="A0A6V7NI33"/>
<evidence type="ECO:0000256" key="5">
    <source>
        <dbReference type="ARBA" id="ARBA00023242"/>
    </source>
</evidence>
<dbReference type="InterPro" id="IPR039948">
    <property type="entry name" value="ELC1"/>
</dbReference>
<dbReference type="GO" id="GO:0005634">
    <property type="term" value="C:nucleus"/>
    <property type="evidence" value="ECO:0007669"/>
    <property type="project" value="UniProtKB-SubCell"/>
</dbReference>